<gene>
    <name evidence="1" type="ORF">VP01_6153g1</name>
</gene>
<dbReference type="OrthoDB" id="128646at2759"/>
<reference evidence="1 2" key="1">
    <citation type="submission" date="2015-08" db="EMBL/GenBank/DDBJ databases">
        <title>Next Generation Sequencing and Analysis of the Genome of Puccinia sorghi L Schw, the Causal Agent of Maize Common Rust.</title>
        <authorList>
            <person name="Rochi L."/>
            <person name="Burguener G."/>
            <person name="Darino M."/>
            <person name="Turjanski A."/>
            <person name="Kreff E."/>
            <person name="Dieguez M.J."/>
            <person name="Sacco F."/>
        </authorList>
    </citation>
    <scope>NUCLEOTIDE SEQUENCE [LARGE SCALE GENOMIC DNA]</scope>
    <source>
        <strain evidence="1 2">RO10H11247</strain>
    </source>
</reference>
<dbReference type="AlphaFoldDB" id="A0A0L6UGX6"/>
<sequence>GPPKLWCFEWDLTVLDAPGMEDTILGHEFLVYWNSDVDWQEGLDDKFPPGDLQYPDSSPSSLSSSDHRVIAYCSNITLPNFFKEKAEPSIKGFFIKDDKYIEDLETIIKTLLPVAVYFPIQQN</sequence>
<dbReference type="VEuPathDB" id="FungiDB:VP01_6153g1"/>
<keyword evidence="2" id="KW-1185">Reference proteome</keyword>
<proteinExistence type="predicted"/>
<name>A0A0L6UGX6_9BASI</name>
<comment type="caution">
    <text evidence="1">The sequence shown here is derived from an EMBL/GenBank/DDBJ whole genome shotgun (WGS) entry which is preliminary data.</text>
</comment>
<protein>
    <submittedName>
        <fullName evidence="1">Uncharacterized protein</fullName>
    </submittedName>
</protein>
<evidence type="ECO:0000313" key="1">
    <source>
        <dbReference type="EMBL" id="KNZ47778.1"/>
    </source>
</evidence>
<dbReference type="EMBL" id="LAVV01011445">
    <property type="protein sequence ID" value="KNZ47778.1"/>
    <property type="molecule type" value="Genomic_DNA"/>
</dbReference>
<evidence type="ECO:0000313" key="2">
    <source>
        <dbReference type="Proteomes" id="UP000037035"/>
    </source>
</evidence>
<dbReference type="Proteomes" id="UP000037035">
    <property type="component" value="Unassembled WGS sequence"/>
</dbReference>
<organism evidence="1 2">
    <name type="scientific">Puccinia sorghi</name>
    <dbReference type="NCBI Taxonomy" id="27349"/>
    <lineage>
        <taxon>Eukaryota</taxon>
        <taxon>Fungi</taxon>
        <taxon>Dikarya</taxon>
        <taxon>Basidiomycota</taxon>
        <taxon>Pucciniomycotina</taxon>
        <taxon>Pucciniomycetes</taxon>
        <taxon>Pucciniales</taxon>
        <taxon>Pucciniaceae</taxon>
        <taxon>Puccinia</taxon>
    </lineage>
</organism>
<feature type="non-terminal residue" evidence="1">
    <location>
        <position position="1"/>
    </location>
</feature>
<accession>A0A0L6UGX6</accession>